<dbReference type="GeneID" id="9685095"/>
<dbReference type="Proteomes" id="UP000001876">
    <property type="component" value="Unassembled WGS sequence"/>
</dbReference>
<dbReference type="SMART" id="SM00028">
    <property type="entry name" value="TPR"/>
    <property type="match status" value="2"/>
</dbReference>
<organism evidence="2">
    <name type="scientific">Micromonas pusilla (strain CCMP1545)</name>
    <name type="common">Picoplanktonic green alga</name>
    <dbReference type="NCBI Taxonomy" id="564608"/>
    <lineage>
        <taxon>Eukaryota</taxon>
        <taxon>Viridiplantae</taxon>
        <taxon>Chlorophyta</taxon>
        <taxon>Mamiellophyceae</taxon>
        <taxon>Mamiellales</taxon>
        <taxon>Mamiellaceae</taxon>
        <taxon>Micromonas</taxon>
    </lineage>
</organism>
<dbReference type="eggNOG" id="KOG4234">
    <property type="taxonomic scope" value="Eukaryota"/>
</dbReference>
<dbReference type="KEGG" id="mpp:MICPUCDRAFT_18652"/>
<reference evidence="1 2" key="1">
    <citation type="journal article" date="2009" name="Science">
        <title>Green evolution and dynamic adaptations revealed by genomes of the marine picoeukaryotes Micromonas.</title>
        <authorList>
            <person name="Worden A.Z."/>
            <person name="Lee J.H."/>
            <person name="Mock T."/>
            <person name="Rouze P."/>
            <person name="Simmons M.P."/>
            <person name="Aerts A.L."/>
            <person name="Allen A.E."/>
            <person name="Cuvelier M.L."/>
            <person name="Derelle E."/>
            <person name="Everett M.V."/>
            <person name="Foulon E."/>
            <person name="Grimwood J."/>
            <person name="Gundlach H."/>
            <person name="Henrissat B."/>
            <person name="Napoli C."/>
            <person name="McDonald S.M."/>
            <person name="Parker M.S."/>
            <person name="Rombauts S."/>
            <person name="Salamov A."/>
            <person name="Von Dassow P."/>
            <person name="Badger J.H."/>
            <person name="Coutinho P.M."/>
            <person name="Demir E."/>
            <person name="Dubchak I."/>
            <person name="Gentemann C."/>
            <person name="Eikrem W."/>
            <person name="Gready J.E."/>
            <person name="John U."/>
            <person name="Lanier W."/>
            <person name="Lindquist E.A."/>
            <person name="Lucas S."/>
            <person name="Mayer K.F."/>
            <person name="Moreau H."/>
            <person name="Not F."/>
            <person name="Otillar R."/>
            <person name="Panaud O."/>
            <person name="Pangilinan J."/>
            <person name="Paulsen I."/>
            <person name="Piegu B."/>
            <person name="Poliakov A."/>
            <person name="Robbens S."/>
            <person name="Schmutz J."/>
            <person name="Toulza E."/>
            <person name="Wyss T."/>
            <person name="Zelensky A."/>
            <person name="Zhou K."/>
            <person name="Armbrust E.V."/>
            <person name="Bhattacharya D."/>
            <person name="Goodenough U.W."/>
            <person name="Van de Peer Y."/>
            <person name="Grigoriev I.V."/>
        </authorList>
    </citation>
    <scope>NUCLEOTIDE SEQUENCE [LARGE SCALE GENOMIC DNA]</scope>
    <source>
        <strain evidence="1 2">CCMP1545</strain>
    </source>
</reference>
<gene>
    <name evidence="1" type="ORF">MICPUCDRAFT_18652</name>
</gene>
<protein>
    <submittedName>
        <fullName evidence="1">Predicted protein</fullName>
    </submittedName>
</protein>
<dbReference type="EMBL" id="GG663741">
    <property type="protein sequence ID" value="EEH55957.1"/>
    <property type="molecule type" value="Genomic_DNA"/>
</dbReference>
<dbReference type="InterPro" id="IPR019734">
    <property type="entry name" value="TPR_rpt"/>
</dbReference>
<dbReference type="PANTHER" id="PTHR46014">
    <property type="entry name" value="TETRATRICOPEPTIDE REPEAT PROTEIN 1"/>
    <property type="match status" value="1"/>
</dbReference>
<dbReference type="AlphaFoldDB" id="C1MWZ2"/>
<name>C1MWZ2_MICPC</name>
<dbReference type="PANTHER" id="PTHR46014:SF1">
    <property type="entry name" value="TETRATRICOPEPTIDE REPEAT PROTEIN 1"/>
    <property type="match status" value="1"/>
</dbReference>
<dbReference type="SUPFAM" id="SSF48452">
    <property type="entry name" value="TPR-like"/>
    <property type="match status" value="1"/>
</dbReference>
<dbReference type="Gene3D" id="1.25.40.10">
    <property type="entry name" value="Tetratricopeptide repeat domain"/>
    <property type="match status" value="1"/>
</dbReference>
<accession>C1MWZ2</accession>
<evidence type="ECO:0000313" key="2">
    <source>
        <dbReference type="Proteomes" id="UP000001876"/>
    </source>
</evidence>
<keyword evidence="2" id="KW-1185">Reference proteome</keyword>
<proteinExistence type="predicted"/>
<evidence type="ECO:0000313" key="1">
    <source>
        <dbReference type="EMBL" id="EEH55957.1"/>
    </source>
</evidence>
<dbReference type="InterPro" id="IPR052769">
    <property type="entry name" value="TPR_domain_protein"/>
</dbReference>
<dbReference type="OMA" id="MCANELE"/>
<dbReference type="OrthoDB" id="1872379at2759"/>
<dbReference type="STRING" id="564608.C1MWZ2"/>
<dbReference type="InterPro" id="IPR011990">
    <property type="entry name" value="TPR-like_helical_dom_sf"/>
</dbReference>
<dbReference type="RefSeq" id="XP_003060005.1">
    <property type="nucleotide sequence ID" value="XM_003059959.1"/>
</dbReference>
<sequence length="159" mass="17577">MPPRLAPDRQRAVFYANRAACLLKRERYEEAAADCTAAIDADDQFAKAYHRRGVAREHLEDFEGALADYEMCANELEDGTCVVSKAAVERLKPIVEQKREAMRGEMMGKLKDLGNSLLGNFGLSVDNFKAEKDENTGSYNIQFVPGGAKNADTIADAKK</sequence>